<dbReference type="AlphaFoldDB" id="A0A1M6NNX7"/>
<feature type="region of interest" description="Disordered" evidence="1">
    <location>
        <begin position="96"/>
        <end position="116"/>
    </location>
</feature>
<accession>A0A1M6NNX7</accession>
<gene>
    <name evidence="2" type="ORF">SAMN05444159_2053</name>
</gene>
<organism evidence="2 3">
    <name type="scientific">Bradyrhizobium lablabi</name>
    <dbReference type="NCBI Taxonomy" id="722472"/>
    <lineage>
        <taxon>Bacteria</taxon>
        <taxon>Pseudomonadati</taxon>
        <taxon>Pseudomonadota</taxon>
        <taxon>Alphaproteobacteria</taxon>
        <taxon>Hyphomicrobiales</taxon>
        <taxon>Nitrobacteraceae</taxon>
        <taxon>Bradyrhizobium</taxon>
    </lineage>
</organism>
<dbReference type="Proteomes" id="UP000189935">
    <property type="component" value="Chromosome I"/>
</dbReference>
<protein>
    <submittedName>
        <fullName evidence="2">Uncharacterized protein</fullName>
    </submittedName>
</protein>
<reference evidence="2 3" key="1">
    <citation type="submission" date="2016-11" db="EMBL/GenBank/DDBJ databases">
        <authorList>
            <person name="Jaros S."/>
            <person name="Januszkiewicz K."/>
            <person name="Wedrychowicz H."/>
        </authorList>
    </citation>
    <scope>NUCLEOTIDE SEQUENCE [LARGE SCALE GENOMIC DNA]</scope>
    <source>
        <strain evidence="2 3">GAS499</strain>
    </source>
</reference>
<sequence>MTLLIRTILESEGNQDALIEPIVSAVALCMLPEWTTKGLAWIEAFDKIPLTAIMRTMRGLDLFSEKTLWHYYAIALRNKLAAILEPTDAIGRKCRAAVKSGRPRRPADQRAQRMAA</sequence>
<dbReference type="EMBL" id="LT670844">
    <property type="protein sequence ID" value="SHJ97272.1"/>
    <property type="molecule type" value="Genomic_DNA"/>
</dbReference>
<evidence type="ECO:0000256" key="1">
    <source>
        <dbReference type="SAM" id="MobiDB-lite"/>
    </source>
</evidence>
<evidence type="ECO:0000313" key="2">
    <source>
        <dbReference type="EMBL" id="SHJ97272.1"/>
    </source>
</evidence>
<evidence type="ECO:0000313" key="3">
    <source>
        <dbReference type="Proteomes" id="UP000189935"/>
    </source>
</evidence>
<name>A0A1M6NNX7_9BRAD</name>
<proteinExistence type="predicted"/>
<feature type="compositionally biased region" description="Basic and acidic residues" evidence="1">
    <location>
        <begin position="105"/>
        <end position="116"/>
    </location>
</feature>